<sequence>MTGLTPSTLTRRHPALWRALGLSLTLLAITHVLVWLLGIWSVEIINNSQTGSLWQSFAMWNRWDTPHYLDLARHGYSNHGELGLFIVFFPAYPALVRVLTPLTGDAYMSALLISLFSALAACVALHQLVRHYRDVETADRAVWYLLIFPTAYFLHIGYTEALFMATLLWLWVALIHQRWLLVGGLGMLLCATRINGMLIGLVVGWEIMRLWQQQRRFDPAWLWTALIPCGLAVYLAINWWLYDNALHFLEVQRGHWHKAPGTPLTALADLWQRLEWDKSRYWTMGVFELAAVALGLIASIFAFWRLGVGPGLWSASNLLLMTSTGWALSLPRYILVIFPLFILMAELARTAWLRAAMDVLCLAIFTTMAIEFAHGHWAF</sequence>
<feature type="transmembrane region" description="Helical" evidence="10">
    <location>
        <begin position="351"/>
        <end position="373"/>
    </location>
</feature>
<gene>
    <name evidence="11" type="ORF">ATO7_01905</name>
</gene>
<dbReference type="GO" id="GO:0000009">
    <property type="term" value="F:alpha-1,6-mannosyltransferase activity"/>
    <property type="evidence" value="ECO:0007669"/>
    <property type="project" value="InterPro"/>
</dbReference>
<dbReference type="AlphaFoldDB" id="A0A1Y1SGS1"/>
<dbReference type="PANTHER" id="PTHR12468:SF2">
    <property type="entry name" value="GPI MANNOSYLTRANSFERASE 2"/>
    <property type="match status" value="1"/>
</dbReference>
<comment type="pathway">
    <text evidence="2">Glycolipid biosynthesis; glycosylphosphatidylinositol-anchor biosynthesis.</text>
</comment>
<keyword evidence="5" id="KW-0808">Transferase</keyword>
<keyword evidence="4" id="KW-0328">Glycosyltransferase</keyword>
<dbReference type="GO" id="GO:0006506">
    <property type="term" value="P:GPI anchor biosynthetic process"/>
    <property type="evidence" value="ECO:0007669"/>
    <property type="project" value="UniProtKB-UniPathway"/>
</dbReference>
<comment type="caution">
    <text evidence="11">The sequence shown here is derived from an EMBL/GenBank/DDBJ whole genome shotgun (WGS) entry which is preliminary data.</text>
</comment>
<keyword evidence="6 10" id="KW-0812">Transmembrane</keyword>
<dbReference type="STRING" id="1317117.ATO7_01905"/>
<evidence type="ECO:0000256" key="2">
    <source>
        <dbReference type="ARBA" id="ARBA00004687"/>
    </source>
</evidence>
<evidence type="ECO:0000256" key="10">
    <source>
        <dbReference type="SAM" id="Phobius"/>
    </source>
</evidence>
<keyword evidence="9 10" id="KW-0472">Membrane</keyword>
<evidence type="ECO:0000256" key="4">
    <source>
        <dbReference type="ARBA" id="ARBA00022676"/>
    </source>
</evidence>
<comment type="subcellular location">
    <subcellularLocation>
        <location evidence="1">Endoplasmic reticulum membrane</location>
        <topology evidence="1">Multi-pass membrane protein</topology>
    </subcellularLocation>
</comment>
<accession>A0A1Y1SGS1</accession>
<feature type="transmembrane region" description="Helical" evidence="10">
    <location>
        <begin position="220"/>
        <end position="242"/>
    </location>
</feature>
<evidence type="ECO:0000256" key="3">
    <source>
        <dbReference type="ARBA" id="ARBA00022502"/>
    </source>
</evidence>
<evidence type="ECO:0000313" key="12">
    <source>
        <dbReference type="Proteomes" id="UP000192342"/>
    </source>
</evidence>
<keyword evidence="3" id="KW-0337">GPI-anchor biosynthesis</keyword>
<feature type="transmembrane region" description="Helical" evidence="10">
    <location>
        <begin position="281"/>
        <end position="306"/>
    </location>
</feature>
<evidence type="ECO:0000313" key="11">
    <source>
        <dbReference type="EMBL" id="ORE88590.1"/>
    </source>
</evidence>
<feature type="transmembrane region" description="Helical" evidence="10">
    <location>
        <begin position="20"/>
        <end position="42"/>
    </location>
</feature>
<dbReference type="InterPro" id="IPR007315">
    <property type="entry name" value="PIG-V/Gpi18"/>
</dbReference>
<dbReference type="EMBL" id="AQQV01000001">
    <property type="protein sequence ID" value="ORE88590.1"/>
    <property type="molecule type" value="Genomic_DNA"/>
</dbReference>
<name>A0A1Y1SGS1_9GAMM</name>
<dbReference type="Proteomes" id="UP000192342">
    <property type="component" value="Unassembled WGS sequence"/>
</dbReference>
<feature type="transmembrane region" description="Helical" evidence="10">
    <location>
        <begin position="82"/>
        <end position="100"/>
    </location>
</feature>
<evidence type="ECO:0000256" key="9">
    <source>
        <dbReference type="ARBA" id="ARBA00023136"/>
    </source>
</evidence>
<dbReference type="UniPathway" id="UPA00196"/>
<feature type="transmembrane region" description="Helical" evidence="10">
    <location>
        <begin position="318"/>
        <end position="345"/>
    </location>
</feature>
<evidence type="ECO:0000256" key="5">
    <source>
        <dbReference type="ARBA" id="ARBA00022679"/>
    </source>
</evidence>
<feature type="transmembrane region" description="Helical" evidence="10">
    <location>
        <begin position="141"/>
        <end position="174"/>
    </location>
</feature>
<reference evidence="11 12" key="1">
    <citation type="submission" date="2013-04" db="EMBL/GenBank/DDBJ databases">
        <title>Oceanococcus atlanticus 22II-S10r2 Genome Sequencing.</title>
        <authorList>
            <person name="Lai Q."/>
            <person name="Li G."/>
            <person name="Shao Z."/>
        </authorList>
    </citation>
    <scope>NUCLEOTIDE SEQUENCE [LARGE SCALE GENOMIC DNA]</scope>
    <source>
        <strain evidence="11 12">22II-S10r2</strain>
    </source>
</reference>
<evidence type="ECO:0000256" key="6">
    <source>
        <dbReference type="ARBA" id="ARBA00022692"/>
    </source>
</evidence>
<organism evidence="11 12">
    <name type="scientific">Oceanococcus atlanticus</name>
    <dbReference type="NCBI Taxonomy" id="1317117"/>
    <lineage>
        <taxon>Bacteria</taxon>
        <taxon>Pseudomonadati</taxon>
        <taxon>Pseudomonadota</taxon>
        <taxon>Gammaproteobacteria</taxon>
        <taxon>Chromatiales</taxon>
        <taxon>Oceanococcaceae</taxon>
        <taxon>Oceanococcus</taxon>
    </lineage>
</organism>
<evidence type="ECO:0000256" key="7">
    <source>
        <dbReference type="ARBA" id="ARBA00022824"/>
    </source>
</evidence>
<feature type="transmembrane region" description="Helical" evidence="10">
    <location>
        <begin position="180"/>
        <end position="208"/>
    </location>
</feature>
<keyword evidence="8 10" id="KW-1133">Transmembrane helix</keyword>
<keyword evidence="7" id="KW-0256">Endoplasmic reticulum</keyword>
<proteinExistence type="predicted"/>
<dbReference type="RefSeq" id="WP_083559216.1">
    <property type="nucleotide sequence ID" value="NZ_AQQV01000001.1"/>
</dbReference>
<keyword evidence="12" id="KW-1185">Reference proteome</keyword>
<dbReference type="GO" id="GO:0016020">
    <property type="term" value="C:membrane"/>
    <property type="evidence" value="ECO:0007669"/>
    <property type="project" value="GOC"/>
</dbReference>
<evidence type="ECO:0000256" key="8">
    <source>
        <dbReference type="ARBA" id="ARBA00022989"/>
    </source>
</evidence>
<dbReference type="OrthoDB" id="573863at2"/>
<dbReference type="PANTHER" id="PTHR12468">
    <property type="entry name" value="GPI MANNOSYLTRANSFERASE 2"/>
    <property type="match status" value="1"/>
</dbReference>
<feature type="transmembrane region" description="Helical" evidence="10">
    <location>
        <begin position="106"/>
        <end position="129"/>
    </location>
</feature>
<dbReference type="GO" id="GO:0031501">
    <property type="term" value="C:mannosyltransferase complex"/>
    <property type="evidence" value="ECO:0007669"/>
    <property type="project" value="TreeGrafter"/>
</dbReference>
<evidence type="ECO:0000256" key="1">
    <source>
        <dbReference type="ARBA" id="ARBA00004477"/>
    </source>
</evidence>
<dbReference type="GO" id="GO:0004376">
    <property type="term" value="F:GPI mannosyltransferase activity"/>
    <property type="evidence" value="ECO:0007669"/>
    <property type="project" value="InterPro"/>
</dbReference>
<protein>
    <submittedName>
        <fullName evidence="11">Putative integral membrane protein</fullName>
    </submittedName>
</protein>